<gene>
    <name evidence="8" type="ORF">AMJAP_3106</name>
</gene>
<name>A0A7R6STW6_9GAMM</name>
<dbReference type="InterPro" id="IPR013675">
    <property type="entry name" value="Mtase_sm_N"/>
</dbReference>
<keyword evidence="4 8" id="KW-0808">Transferase</keyword>
<evidence type="ECO:0000256" key="5">
    <source>
        <dbReference type="ARBA" id="ARBA00022691"/>
    </source>
</evidence>
<proteinExistence type="predicted"/>
<keyword evidence="1" id="KW-0963">Cytoplasm</keyword>
<dbReference type="InterPro" id="IPR007848">
    <property type="entry name" value="Small_mtfrase_dom"/>
</dbReference>
<dbReference type="GO" id="GO:0003676">
    <property type="term" value="F:nucleic acid binding"/>
    <property type="evidence" value="ECO:0007669"/>
    <property type="project" value="InterPro"/>
</dbReference>
<dbReference type="GO" id="GO:0052914">
    <property type="term" value="F:16S rRNA (guanine(1207)-N(2))-methyltransferase activity"/>
    <property type="evidence" value="ECO:0007669"/>
    <property type="project" value="UniProtKB-EC"/>
</dbReference>
<evidence type="ECO:0000256" key="3">
    <source>
        <dbReference type="ARBA" id="ARBA00022603"/>
    </source>
</evidence>
<dbReference type="PANTHER" id="PTHR47816">
    <property type="entry name" value="RIBOSOMAL RNA SMALL SUBUNIT METHYLTRANSFERASE C"/>
    <property type="match status" value="1"/>
</dbReference>
<dbReference type="EC" id="2.1.1.172" evidence="8"/>
<dbReference type="PROSITE" id="PS00092">
    <property type="entry name" value="N6_MTASE"/>
    <property type="match status" value="1"/>
</dbReference>
<dbReference type="InterPro" id="IPR046977">
    <property type="entry name" value="RsmC/RlmG"/>
</dbReference>
<evidence type="ECO:0000256" key="4">
    <source>
        <dbReference type="ARBA" id="ARBA00022679"/>
    </source>
</evidence>
<dbReference type="Pfam" id="PF05175">
    <property type="entry name" value="MTS"/>
    <property type="match status" value="1"/>
</dbReference>
<dbReference type="RefSeq" id="WP_019623131.1">
    <property type="nucleotide sequence ID" value="NZ_AP014545.1"/>
</dbReference>
<evidence type="ECO:0000256" key="2">
    <source>
        <dbReference type="ARBA" id="ARBA00022552"/>
    </source>
</evidence>
<evidence type="ECO:0000256" key="1">
    <source>
        <dbReference type="ARBA" id="ARBA00022490"/>
    </source>
</evidence>
<sequence length="347" mass="38546">MSDIAFTLLKPELDNASGTALWIADENLLNQTSQVNPDVMVITNRFDLCQQLKDASWQATFSDFDFSHYNDHSVDKMLYRISKEKPVVHHVINQAIRILKPGGQLCISGLKNEGIKTYLDKAKKLFAGQIELVKADKNTWMGILSSPGKADTDFLEDQNYTELREVATDSNFSYISKPGVYGWNKIDKGSAYLIEELELFLERLPTPPESVLDLGCGYGYLSLNCSTLDAKITATDNNSAALRLCKENLAQQGVEADVIAADCAEGIREKFSLIVCNPPFHQGFSVEGDMTDRFLNAARRRLQANGIACFVVNLHIPLERKALNLFDSIETIAANGSFKLVLLAQPQ</sequence>
<dbReference type="KEGG" id="ajp:AMJAP_3106"/>
<dbReference type="Pfam" id="PF08468">
    <property type="entry name" value="MTS_N"/>
    <property type="match status" value="1"/>
</dbReference>
<dbReference type="Gene3D" id="3.40.50.150">
    <property type="entry name" value="Vaccinia Virus protein VP39"/>
    <property type="match status" value="2"/>
</dbReference>
<feature type="domain" description="Methyltransferase small N-terminal" evidence="7">
    <location>
        <begin position="26"/>
        <end position="118"/>
    </location>
</feature>
<dbReference type="Proteomes" id="UP000595663">
    <property type="component" value="Chromosome"/>
</dbReference>
<protein>
    <submittedName>
        <fullName evidence="8">16S rRNA (Guanine1207-N2)-methyltransferase</fullName>
        <ecNumber evidence="8">2.1.1.172</ecNumber>
    </submittedName>
</protein>
<keyword evidence="5" id="KW-0949">S-adenosyl-L-methionine</keyword>
<dbReference type="PANTHER" id="PTHR47816:SF4">
    <property type="entry name" value="RIBOSOMAL RNA SMALL SUBUNIT METHYLTRANSFERASE C"/>
    <property type="match status" value="1"/>
</dbReference>
<feature type="domain" description="Methyltransferase small" evidence="6">
    <location>
        <begin position="174"/>
        <end position="340"/>
    </location>
</feature>
<accession>A0A7R6STW6</accession>
<reference evidence="8 9" key="1">
    <citation type="journal article" date="2008" name="Int. J. Syst. Evol. Microbiol.">
        <title>Amphritea japonica sp. nov. and Amphritea balenae sp. nov., isolated from the sediment adjacent to sperm whale carcasses off Kagoshima, Japan.</title>
        <authorList>
            <person name="Miyazaki M."/>
            <person name="Nogi Y."/>
            <person name="Fujiwara Y."/>
            <person name="Kawato M."/>
            <person name="Nagahama T."/>
            <person name="Kubokawa K."/>
            <person name="Horikoshi K."/>
        </authorList>
    </citation>
    <scope>NUCLEOTIDE SEQUENCE [LARGE SCALE GENOMIC DNA]</scope>
    <source>
        <strain evidence="8 9">ATCC BAA-1530</strain>
    </source>
</reference>
<evidence type="ECO:0000313" key="8">
    <source>
        <dbReference type="EMBL" id="BBB27691.1"/>
    </source>
</evidence>
<keyword evidence="3 8" id="KW-0489">Methyltransferase</keyword>
<dbReference type="CDD" id="cd02440">
    <property type="entry name" value="AdoMet_MTases"/>
    <property type="match status" value="1"/>
</dbReference>
<dbReference type="SUPFAM" id="SSF53335">
    <property type="entry name" value="S-adenosyl-L-methionine-dependent methyltransferases"/>
    <property type="match status" value="2"/>
</dbReference>
<dbReference type="InterPro" id="IPR029063">
    <property type="entry name" value="SAM-dependent_MTases_sf"/>
</dbReference>
<evidence type="ECO:0000313" key="9">
    <source>
        <dbReference type="Proteomes" id="UP000595663"/>
    </source>
</evidence>
<keyword evidence="2" id="KW-0698">rRNA processing</keyword>
<dbReference type="EMBL" id="AP014545">
    <property type="protein sequence ID" value="BBB27691.1"/>
    <property type="molecule type" value="Genomic_DNA"/>
</dbReference>
<dbReference type="AlphaFoldDB" id="A0A7R6STW6"/>
<organism evidence="8 9">
    <name type="scientific">Amphritea japonica ATCC BAA-1530</name>
    <dbReference type="NCBI Taxonomy" id="1278309"/>
    <lineage>
        <taxon>Bacteria</taxon>
        <taxon>Pseudomonadati</taxon>
        <taxon>Pseudomonadota</taxon>
        <taxon>Gammaproteobacteria</taxon>
        <taxon>Oceanospirillales</taxon>
        <taxon>Oceanospirillaceae</taxon>
        <taxon>Amphritea</taxon>
    </lineage>
</organism>
<evidence type="ECO:0000259" key="6">
    <source>
        <dbReference type="Pfam" id="PF05175"/>
    </source>
</evidence>
<dbReference type="InterPro" id="IPR002052">
    <property type="entry name" value="DNA_methylase_N6_adenine_CS"/>
</dbReference>
<evidence type="ECO:0000259" key="7">
    <source>
        <dbReference type="Pfam" id="PF08468"/>
    </source>
</evidence>
<dbReference type="OrthoDB" id="29650at2"/>
<keyword evidence="9" id="KW-1185">Reference proteome</keyword>